<dbReference type="InterPro" id="IPR004839">
    <property type="entry name" value="Aminotransferase_I/II_large"/>
</dbReference>
<evidence type="ECO:0000256" key="6">
    <source>
        <dbReference type="ARBA" id="ARBA00022679"/>
    </source>
</evidence>
<evidence type="ECO:0000256" key="5">
    <source>
        <dbReference type="ARBA" id="ARBA00011738"/>
    </source>
</evidence>
<dbReference type="PANTHER" id="PTHR13693:SF100">
    <property type="entry name" value="8-AMINO-7-OXONONANOATE SYNTHASE"/>
    <property type="match status" value="1"/>
</dbReference>
<keyword evidence="14" id="KW-1185">Reference proteome</keyword>
<proteinExistence type="inferred from homology"/>
<evidence type="ECO:0000313" key="14">
    <source>
        <dbReference type="Proteomes" id="UP000222056"/>
    </source>
</evidence>
<dbReference type="CDD" id="cd06454">
    <property type="entry name" value="KBL_like"/>
    <property type="match status" value="1"/>
</dbReference>
<dbReference type="STRING" id="29539.SAMN02745716_0953"/>
<evidence type="ECO:0000256" key="1">
    <source>
        <dbReference type="ARBA" id="ARBA00001933"/>
    </source>
</evidence>
<evidence type="ECO:0000256" key="9">
    <source>
        <dbReference type="ARBA" id="ARBA00047715"/>
    </source>
</evidence>
<evidence type="ECO:0000256" key="3">
    <source>
        <dbReference type="ARBA" id="ARBA00004746"/>
    </source>
</evidence>
<dbReference type="UniPathway" id="UPA00078"/>
<dbReference type="SUPFAM" id="SSF53383">
    <property type="entry name" value="PLP-dependent transferases"/>
    <property type="match status" value="1"/>
</dbReference>
<reference evidence="14" key="1">
    <citation type="submission" date="2016-10" db="EMBL/GenBank/DDBJ databases">
        <authorList>
            <person name="Varghese N."/>
            <person name="Submissions S."/>
        </authorList>
    </citation>
    <scope>NUCLEOTIDE SEQUENCE [LARGE SCALE GENOMIC DNA]</scope>
    <source>
        <strain evidence="14">ATCC 35263</strain>
    </source>
</reference>
<dbReference type="InterPro" id="IPR001917">
    <property type="entry name" value="Aminotrans_II_pyridoxalP_BS"/>
</dbReference>
<dbReference type="AlphaFoldDB" id="A0A1H6FPE7"/>
<dbReference type="NCBIfam" id="TIGR00858">
    <property type="entry name" value="bioF"/>
    <property type="match status" value="1"/>
</dbReference>
<evidence type="ECO:0000256" key="11">
    <source>
        <dbReference type="RuleBase" id="RU003693"/>
    </source>
</evidence>
<dbReference type="PROSITE" id="PS00599">
    <property type="entry name" value="AA_TRANSFER_CLASS_2"/>
    <property type="match status" value="1"/>
</dbReference>
<evidence type="ECO:0000313" key="13">
    <source>
        <dbReference type="EMBL" id="SEH12008.1"/>
    </source>
</evidence>
<comment type="subunit">
    <text evidence="5 11">Homodimer.</text>
</comment>
<dbReference type="EC" id="2.3.1.47" evidence="11"/>
<keyword evidence="6 11" id="KW-0808">Transferase</keyword>
<dbReference type="OrthoDB" id="9807157at2"/>
<feature type="modified residue" description="N6-(pyridoxal phosphate)lysine" evidence="10">
    <location>
        <position position="236"/>
    </location>
</feature>
<comment type="similarity">
    <text evidence="4 11">Belongs to the class-II pyridoxal-phosphate-dependent aminotransferase family. BioF subfamily.</text>
</comment>
<dbReference type="InterPro" id="IPR050087">
    <property type="entry name" value="AON_synthase_class-II"/>
</dbReference>
<dbReference type="Pfam" id="PF00155">
    <property type="entry name" value="Aminotran_1_2"/>
    <property type="match status" value="1"/>
</dbReference>
<evidence type="ECO:0000256" key="7">
    <source>
        <dbReference type="ARBA" id="ARBA00022756"/>
    </source>
</evidence>
<dbReference type="InterPro" id="IPR004723">
    <property type="entry name" value="AONS_Archaea/Proteobacteria"/>
</dbReference>
<gene>
    <name evidence="13" type="ORF">SAMN02745716_0953</name>
</gene>
<accession>A0A1H6FPE7</accession>
<dbReference type="InterPro" id="IPR015422">
    <property type="entry name" value="PyrdxlP-dep_Trfase_small"/>
</dbReference>
<comment type="pathway">
    <text evidence="3 11">Cofactor biosynthesis; biotin biosynthesis.</text>
</comment>
<keyword evidence="8 10" id="KW-0663">Pyridoxal phosphate</keyword>
<dbReference type="RefSeq" id="WP_093116666.1">
    <property type="nucleotide sequence ID" value="NZ_FNWJ01000001.1"/>
</dbReference>
<dbReference type="PANTHER" id="PTHR13693">
    <property type="entry name" value="CLASS II AMINOTRANSFERASE/8-AMINO-7-OXONONANOATE SYNTHASE"/>
    <property type="match status" value="1"/>
</dbReference>
<evidence type="ECO:0000256" key="4">
    <source>
        <dbReference type="ARBA" id="ARBA00010008"/>
    </source>
</evidence>
<dbReference type="InterPro" id="IPR015421">
    <property type="entry name" value="PyrdxlP-dep_Trfase_major"/>
</dbReference>
<dbReference type="Gene3D" id="3.90.1150.10">
    <property type="entry name" value="Aspartate Aminotransferase, domain 1"/>
    <property type="match status" value="1"/>
</dbReference>
<evidence type="ECO:0000256" key="10">
    <source>
        <dbReference type="PIRSR" id="PIRSR604723-51"/>
    </source>
</evidence>
<comment type="cofactor">
    <cofactor evidence="1 10 11">
        <name>pyridoxal 5'-phosphate</name>
        <dbReference type="ChEBI" id="CHEBI:597326"/>
    </cofactor>
</comment>
<evidence type="ECO:0000256" key="2">
    <source>
        <dbReference type="ARBA" id="ARBA00002513"/>
    </source>
</evidence>
<keyword evidence="7" id="KW-0093">Biotin biosynthesis</keyword>
<protein>
    <recommendedName>
        <fullName evidence="11">8-amino-7-ketopelargonate synthase</fullName>
        <ecNumber evidence="11">2.3.1.47</ecNumber>
    </recommendedName>
</protein>
<organism evidence="13 14">
    <name type="scientific">Thermoleophilum album</name>
    <dbReference type="NCBI Taxonomy" id="29539"/>
    <lineage>
        <taxon>Bacteria</taxon>
        <taxon>Bacillati</taxon>
        <taxon>Actinomycetota</taxon>
        <taxon>Thermoleophilia</taxon>
        <taxon>Thermoleophilales</taxon>
        <taxon>Thermoleophilaceae</taxon>
        <taxon>Thermoleophilum</taxon>
    </lineage>
</organism>
<dbReference type="Proteomes" id="UP000222056">
    <property type="component" value="Unassembled WGS sequence"/>
</dbReference>
<evidence type="ECO:0000259" key="12">
    <source>
        <dbReference type="Pfam" id="PF00155"/>
    </source>
</evidence>
<name>A0A1H6FPE7_THEAL</name>
<dbReference type="InterPro" id="IPR015424">
    <property type="entry name" value="PyrdxlP-dep_Trfase"/>
</dbReference>
<feature type="domain" description="Aminotransferase class I/classII large" evidence="12">
    <location>
        <begin position="38"/>
        <end position="376"/>
    </location>
</feature>
<dbReference type="GO" id="GO:0030170">
    <property type="term" value="F:pyridoxal phosphate binding"/>
    <property type="evidence" value="ECO:0007669"/>
    <property type="project" value="InterPro"/>
</dbReference>
<comment type="catalytic activity">
    <reaction evidence="9 11">
        <text>6-carboxyhexanoyl-[ACP] + L-alanine + H(+) = (8S)-8-amino-7-oxononanoate + holo-[ACP] + CO2</text>
        <dbReference type="Rhea" id="RHEA:42288"/>
        <dbReference type="Rhea" id="RHEA-COMP:9685"/>
        <dbReference type="Rhea" id="RHEA-COMP:9955"/>
        <dbReference type="ChEBI" id="CHEBI:15378"/>
        <dbReference type="ChEBI" id="CHEBI:16526"/>
        <dbReference type="ChEBI" id="CHEBI:57972"/>
        <dbReference type="ChEBI" id="CHEBI:64479"/>
        <dbReference type="ChEBI" id="CHEBI:78846"/>
        <dbReference type="ChEBI" id="CHEBI:149468"/>
        <dbReference type="EC" id="2.3.1.47"/>
    </reaction>
</comment>
<dbReference type="GO" id="GO:0009102">
    <property type="term" value="P:biotin biosynthetic process"/>
    <property type="evidence" value="ECO:0007669"/>
    <property type="project" value="UniProtKB-UniRule"/>
</dbReference>
<dbReference type="EMBL" id="FNWJ01000001">
    <property type="protein sequence ID" value="SEH12008.1"/>
    <property type="molecule type" value="Genomic_DNA"/>
</dbReference>
<comment type="function">
    <text evidence="2 11">Catalyzes the decarboxylative condensation of pimeloyl-[acyl-carrier protein] and L-alanine to produce 8-amino-7-oxononanoate (AON), [acyl-carrier protein], and carbon dioxide.</text>
</comment>
<evidence type="ECO:0000256" key="8">
    <source>
        <dbReference type="ARBA" id="ARBA00022898"/>
    </source>
</evidence>
<dbReference type="GO" id="GO:0008710">
    <property type="term" value="F:8-amino-7-oxononanoate synthase activity"/>
    <property type="evidence" value="ECO:0007669"/>
    <property type="project" value="UniProtKB-UniRule"/>
</dbReference>
<dbReference type="Gene3D" id="3.40.640.10">
    <property type="entry name" value="Type I PLP-dependent aspartate aminotransferase-like (Major domain)"/>
    <property type="match status" value="1"/>
</dbReference>
<sequence>MQSELEQRLAELRDKGLYRRLRVISGPQGPRVLLDGKPVLLLCSNNYLGFADHPRVRGAAAQAAMRYSAGAGASRLVSGNMTIHRRLEERLAEFKGYEACVLFGSGYLANTGVIQALAREGEVVLSDELNHASIIDGCRLAKAERFIYKHCDLEHLEWGLRQAAGRASLIVTDSVFSMDGDIAPLEGIVELAERYDCRVMVDEAHATGAIGPGGRGAVAAAGVEDAVDVLVGTLGKALGSYGAYVCANRTLAKYLVNTARTLIFSTALPPPTVAAALAALELLEQRPERVERLQRNARVLRSALAEHGIKVRSETQILPLVVGPAEAATAACERALERGVFAQAIRPPTVPPGTSRLRLTVMASHTEAELRDAARVLAQAVRGAQAEVAPSQFDESRAALVA</sequence>